<comment type="caution">
    <text evidence="1">The sequence shown here is derived from an EMBL/GenBank/DDBJ whole genome shotgun (WGS) entry which is preliminary data.</text>
</comment>
<dbReference type="AlphaFoldDB" id="A0A132P1V0"/>
<proteinExistence type="predicted"/>
<dbReference type="VEuPathDB" id="GiardiaDB:QR46_0093"/>
<organism evidence="1 2">
    <name type="scientific">Giardia duodenalis assemblage B</name>
    <dbReference type="NCBI Taxonomy" id="1394984"/>
    <lineage>
        <taxon>Eukaryota</taxon>
        <taxon>Metamonada</taxon>
        <taxon>Diplomonadida</taxon>
        <taxon>Hexamitidae</taxon>
        <taxon>Giardiinae</taxon>
        <taxon>Giardia</taxon>
    </lineage>
</organism>
<gene>
    <name evidence="1" type="ORF">QR46_0093</name>
</gene>
<name>A0A132P1V0_GIAIN</name>
<reference evidence="1 2" key="1">
    <citation type="journal article" date="2015" name="Mol. Biochem. Parasitol.">
        <title>Identification of polymorphic genes for use in assemblage B genotyping assays through comparative genomics of multiple assemblage B Giardia duodenalis isolates.</title>
        <authorList>
            <person name="Wielinga C."/>
            <person name="Thompson R.C."/>
            <person name="Monis P."/>
            <person name="Ryan U."/>
        </authorList>
    </citation>
    <scope>NUCLEOTIDE SEQUENCE [LARGE SCALE GENOMIC DNA]</scope>
    <source>
        <strain evidence="1 2">BAH15c1</strain>
    </source>
</reference>
<sequence>MSYKSGAWGRPPPLAEAMYCATNSYGALSPESKARQYIQSRHILTLQRPQKLPRVDEHTDVDIAPPIYLLRGKASDKLWDPQMTFFTSSLLRFLGDARRVPGALDSTLIIPIQDVDSYLDAPIRRVPNR</sequence>
<dbReference type="OrthoDB" id="10354700at2759"/>
<evidence type="ECO:0000313" key="2">
    <source>
        <dbReference type="Proteomes" id="UP000070089"/>
    </source>
</evidence>
<protein>
    <submittedName>
        <fullName evidence="1">Uncharacterized protein</fullName>
    </submittedName>
</protein>
<accession>A0A132P1V0</accession>
<dbReference type="EMBL" id="JXTI01000001">
    <property type="protein sequence ID" value="KWX15952.1"/>
    <property type="molecule type" value="Genomic_DNA"/>
</dbReference>
<evidence type="ECO:0000313" key="1">
    <source>
        <dbReference type="EMBL" id="KWX15952.1"/>
    </source>
</evidence>
<dbReference type="Proteomes" id="UP000070089">
    <property type="component" value="Unassembled WGS sequence"/>
</dbReference>